<dbReference type="Pfam" id="PF01973">
    <property type="entry name" value="MptE-like"/>
    <property type="match status" value="1"/>
</dbReference>
<name>A0A7M3V991_9BACT</name>
<evidence type="ECO:0000259" key="2">
    <source>
        <dbReference type="Pfam" id="PF20157"/>
    </source>
</evidence>
<protein>
    <submittedName>
        <fullName evidence="3">Motility associated factor glycosyltransferase family protein</fullName>
    </submittedName>
</protein>
<feature type="domain" description="6-hydroxymethylpterin diphosphokinase MptE-like" evidence="1">
    <location>
        <begin position="273"/>
        <end position="432"/>
    </location>
</feature>
<evidence type="ECO:0000313" key="3">
    <source>
        <dbReference type="EMBL" id="QOP40324.1"/>
    </source>
</evidence>
<dbReference type="GO" id="GO:0016740">
    <property type="term" value="F:transferase activity"/>
    <property type="evidence" value="ECO:0007669"/>
    <property type="project" value="UniProtKB-KW"/>
</dbReference>
<keyword evidence="4" id="KW-1185">Reference proteome</keyword>
<proteinExistence type="predicted"/>
<organism evidence="3 4">
    <name type="scientific">Sulfurimonas marina</name>
    <dbReference type="NCBI Taxonomy" id="2590551"/>
    <lineage>
        <taxon>Bacteria</taxon>
        <taxon>Pseudomonadati</taxon>
        <taxon>Campylobacterota</taxon>
        <taxon>Epsilonproteobacteria</taxon>
        <taxon>Campylobacterales</taxon>
        <taxon>Sulfurimonadaceae</taxon>
        <taxon>Sulfurimonas</taxon>
    </lineage>
</organism>
<dbReference type="PANTHER" id="PTHR41786:SF1">
    <property type="entry name" value="6-HYDROXYMETHYLPTERIN DIPHOSPHOKINASE MPTE-LIKE DOMAIN-CONTAINING PROTEIN"/>
    <property type="match status" value="1"/>
</dbReference>
<dbReference type="AlphaFoldDB" id="A0A7M3V991"/>
<dbReference type="InterPro" id="IPR002826">
    <property type="entry name" value="MptE-like"/>
</dbReference>
<dbReference type="EMBL" id="CP041165">
    <property type="protein sequence ID" value="QOP40324.1"/>
    <property type="molecule type" value="Genomic_DNA"/>
</dbReference>
<dbReference type="Proteomes" id="UP000593910">
    <property type="component" value="Chromosome"/>
</dbReference>
<dbReference type="KEGG" id="smax:FJR03_00625"/>
<reference evidence="3 4" key="1">
    <citation type="submission" date="2019-06" db="EMBL/GenBank/DDBJ databases">
        <title>Sulfurimonas gotlandica sp. nov., a chemoautotrophic and psychrotolerant epsilonproteobacterium isolated from a pelagic redoxcline, and an emended description of the genus Sulfurimonas.</title>
        <authorList>
            <person name="Wang S."/>
            <person name="Jiang L."/>
            <person name="Shao Z."/>
        </authorList>
    </citation>
    <scope>NUCLEOTIDE SEQUENCE [LARGE SCALE GENOMIC DNA]</scope>
    <source>
        <strain evidence="3 4">B2</strain>
    </source>
</reference>
<dbReference type="RefSeq" id="WP_193113754.1">
    <property type="nucleotide sequence ID" value="NZ_CP041165.1"/>
</dbReference>
<dbReference type="InterPro" id="IPR045376">
    <property type="entry name" value="Maf_N"/>
</dbReference>
<accession>A0A7M3V991</accession>
<dbReference type="PANTHER" id="PTHR41786">
    <property type="entry name" value="MOTILITY ACCESSORY FACTOR MAF"/>
    <property type="match status" value="1"/>
</dbReference>
<evidence type="ECO:0000313" key="4">
    <source>
        <dbReference type="Proteomes" id="UP000593910"/>
    </source>
</evidence>
<sequence length="677" mass="78669">MDNQLIEQEAQEKFQKNLLYFQKEVPVLYEKLMAFENAIANGYYTQKYNLEYTKEGYFDVQEIESGKWLYGVNSDKHAEIIAKNIDYSKQDNLFETFRDLTFSEESLKQYEEMDIVDSSLSTIAPIVHYTNQYASKETTTMKKIYKFIFMGVGLGLHLIKVHEKIHATTYFIVEDDLELFYLSLYVTDYQLLKDDGVTIIFSIFDDEEAFRYKVYSFLRTMPVYNHYLKYFPLLSHSTEKLKIMHSAIISQDYLKFPHSAVMQVYLRPLEYLKEQYKFVSINGLKKASIFHTNPILVLGAGPSLQKDIEWVKKNKGQFIIIAVSAALGLLEKNNIKPDIIIHVDGFEASMKHLEKVSSIEFFDESITLFASFTYPEFAQAFKKENMYIFQAAASIKKNYGHITASNVGIMSYVLSIYFGAKQIYTLGLDMALDAETGQTHLEGHLHSKALDIKHELDLEEDINYHETVLSTKGNFLDEIPTTPHFIASLMEIKGIVRNLQKDDQHSFNLSDGAYISNTTPLKSEDFDPQSLPVLDKQKLFKDLKATFEDASDIGLTQEEYQDIEQRVIHAKNILKRIEEFKTLKFSSIDQYHYDLLGLFIDILTEHDVEEAKDTNNIITLYIQMISGYLFDFINTKEIDNPKRHIKKLNKLLVTQLTRVVTYYEEFLENFLKSVEHH</sequence>
<keyword evidence="3" id="KW-0808">Transferase</keyword>
<gene>
    <name evidence="3" type="ORF">FJR03_00625</name>
</gene>
<evidence type="ECO:0000259" key="1">
    <source>
        <dbReference type="Pfam" id="PF01973"/>
    </source>
</evidence>
<feature type="domain" description="Glycosyltransferase Maf N-terminal" evidence="2">
    <location>
        <begin position="13"/>
        <end position="220"/>
    </location>
</feature>
<dbReference type="Pfam" id="PF20157">
    <property type="entry name" value="Maf_flag10_N"/>
    <property type="match status" value="1"/>
</dbReference>